<dbReference type="PANTHER" id="PTHR42692:SF2">
    <property type="entry name" value="IG HYPOTHETICAL 16995"/>
    <property type="match status" value="1"/>
</dbReference>
<evidence type="ECO:0008006" key="3">
    <source>
        <dbReference type="Google" id="ProtNLM"/>
    </source>
</evidence>
<reference evidence="1" key="1">
    <citation type="journal article" date="2020" name="ISME J.">
        <title>Gammaproteobacteria mediating utilization of methyl-, sulfur- and petroleum organic compounds in deep ocean hydrothermal plumes.</title>
        <authorList>
            <person name="Zhou Z."/>
            <person name="Liu Y."/>
            <person name="Pan J."/>
            <person name="Cron B.R."/>
            <person name="Toner B.M."/>
            <person name="Anantharaman K."/>
            <person name="Breier J.A."/>
            <person name="Dick G.J."/>
            <person name="Li M."/>
        </authorList>
    </citation>
    <scope>NUCLEOTIDE SEQUENCE</scope>
    <source>
        <strain evidence="1">SZUA-1515</strain>
    </source>
</reference>
<sequence>MNLNELQERILRFEHERGWERFKESLIYAHLIEEITEIGRHILAREGYKVEELGHAPSSGEDVGSEFAQALTLFIQLANRFNVNLSKALEAELEKMERRFPAEKWQSYMQGREGVKPSRGSEL</sequence>
<dbReference type="PANTHER" id="PTHR42692">
    <property type="entry name" value="NUCLEOTIDE PYROPHOSPHOHYDROLASE"/>
    <property type="match status" value="1"/>
</dbReference>
<accession>A0A832ZU60</accession>
<protein>
    <recommendedName>
        <fullName evidence="3">NTP pyrophosphohydrolase MazG putative catalytic core domain-containing protein</fullName>
    </recommendedName>
</protein>
<comment type="caution">
    <text evidence="1">The sequence shown here is derived from an EMBL/GenBank/DDBJ whole genome shotgun (WGS) entry which is preliminary data.</text>
</comment>
<organism evidence="1 2">
    <name type="scientific">Caldiarchaeum subterraneum</name>
    <dbReference type="NCBI Taxonomy" id="311458"/>
    <lineage>
        <taxon>Archaea</taxon>
        <taxon>Nitrososphaerota</taxon>
        <taxon>Candidatus Caldarchaeales</taxon>
        <taxon>Candidatus Caldarchaeaceae</taxon>
        <taxon>Candidatus Caldarchaeum</taxon>
    </lineage>
</organism>
<proteinExistence type="predicted"/>
<dbReference type="PIRSF" id="PIRSF036521">
    <property type="entry name" value="UCP036521_pph"/>
    <property type="match status" value="1"/>
</dbReference>
<dbReference type="InterPro" id="IPR011411">
    <property type="entry name" value="MazG-related_YvdC"/>
</dbReference>
<dbReference type="AlphaFoldDB" id="A0A832ZU60"/>
<gene>
    <name evidence="1" type="ORF">EYH45_00555</name>
</gene>
<dbReference type="SUPFAM" id="SSF101386">
    <property type="entry name" value="all-alpha NTP pyrophosphatases"/>
    <property type="match status" value="1"/>
</dbReference>
<evidence type="ECO:0000313" key="1">
    <source>
        <dbReference type="EMBL" id="HIQ29034.1"/>
    </source>
</evidence>
<dbReference type="EMBL" id="DQVM01000012">
    <property type="protein sequence ID" value="HIQ29034.1"/>
    <property type="molecule type" value="Genomic_DNA"/>
</dbReference>
<dbReference type="InterPro" id="IPR047046">
    <property type="entry name" value="YpjD/YvdC"/>
</dbReference>
<dbReference type="Gene3D" id="1.10.287.1080">
    <property type="entry name" value="MazG-like"/>
    <property type="match status" value="1"/>
</dbReference>
<dbReference type="Proteomes" id="UP000608579">
    <property type="component" value="Unassembled WGS sequence"/>
</dbReference>
<name>A0A832ZU60_CALS0</name>
<evidence type="ECO:0000313" key="2">
    <source>
        <dbReference type="Proteomes" id="UP000608579"/>
    </source>
</evidence>